<evidence type="ECO:0000256" key="1">
    <source>
        <dbReference type="SAM" id="MobiDB-lite"/>
    </source>
</evidence>
<feature type="region of interest" description="Disordered" evidence="1">
    <location>
        <begin position="220"/>
        <end position="240"/>
    </location>
</feature>
<sequence>MVEVVAMADGTSHTNPAIHRRKHHYSRFDRCPGGRSGVSRDGLGRTADGPAWMSQQRPRIPQRPPFPDSRRETSRGFQRRSSNPPQAREDQRPATHRAAAGSAEMHKRADLTAFAVATESWDEFEELDRKLSMFFQGVTGSRPVGGRGARDARRDQGGNPEAERYLQQDQAGQGSRIHAATRIQKLYRENRRKAMQEILNEPSPFCQVPKDEVDRHFRTMYSDDSPLETDLPERQVWPPD</sequence>
<feature type="compositionally biased region" description="Polar residues" evidence="1">
    <location>
        <begin position="75"/>
        <end position="85"/>
    </location>
</feature>
<protein>
    <submittedName>
        <fullName evidence="3">Uncharacterized protein</fullName>
    </submittedName>
</protein>
<gene>
    <name evidence="3" type="ORF">KQX54_001036</name>
    <name evidence="2" type="ORF">KQX54_007573</name>
</gene>
<evidence type="ECO:0000313" key="4">
    <source>
        <dbReference type="Proteomes" id="UP000826195"/>
    </source>
</evidence>
<comment type="caution">
    <text evidence="3">The sequence shown here is derived from an EMBL/GenBank/DDBJ whole genome shotgun (WGS) entry which is preliminary data.</text>
</comment>
<keyword evidence="4" id="KW-1185">Reference proteome</keyword>
<dbReference type="EMBL" id="JAHXZJ010002237">
    <property type="protein sequence ID" value="KAH0546256.1"/>
    <property type="molecule type" value="Genomic_DNA"/>
</dbReference>
<reference evidence="3 4" key="1">
    <citation type="journal article" date="2021" name="J. Hered.">
        <title>A chromosome-level genome assembly of the parasitoid wasp, Cotesia glomerata (Hymenoptera: Braconidae).</title>
        <authorList>
            <person name="Pinto B.J."/>
            <person name="Weis J.J."/>
            <person name="Gamble T."/>
            <person name="Ode P.J."/>
            <person name="Paul R."/>
            <person name="Zaspel J.M."/>
        </authorList>
    </citation>
    <scope>NUCLEOTIDE SEQUENCE [LARGE SCALE GENOMIC DNA]</scope>
    <source>
        <strain evidence="3">CgM1</strain>
    </source>
</reference>
<evidence type="ECO:0000313" key="3">
    <source>
        <dbReference type="EMBL" id="KAH0559026.1"/>
    </source>
</evidence>
<evidence type="ECO:0000313" key="2">
    <source>
        <dbReference type="EMBL" id="KAH0546256.1"/>
    </source>
</evidence>
<feature type="region of interest" description="Disordered" evidence="1">
    <location>
        <begin position="1"/>
        <end position="106"/>
    </location>
</feature>
<proteinExistence type="predicted"/>
<dbReference type="EMBL" id="JAHXZJ010000389">
    <property type="protein sequence ID" value="KAH0559026.1"/>
    <property type="molecule type" value="Genomic_DNA"/>
</dbReference>
<name>A0AAV7IW89_COTGL</name>
<dbReference type="AlphaFoldDB" id="A0AAV7IW89"/>
<dbReference type="Proteomes" id="UP000826195">
    <property type="component" value="Unassembled WGS sequence"/>
</dbReference>
<accession>A0AAV7IW89</accession>
<organism evidence="3 4">
    <name type="scientific">Cotesia glomerata</name>
    <name type="common">Lepidopteran parasitic wasp</name>
    <name type="synonym">Apanteles glomeratus</name>
    <dbReference type="NCBI Taxonomy" id="32391"/>
    <lineage>
        <taxon>Eukaryota</taxon>
        <taxon>Metazoa</taxon>
        <taxon>Ecdysozoa</taxon>
        <taxon>Arthropoda</taxon>
        <taxon>Hexapoda</taxon>
        <taxon>Insecta</taxon>
        <taxon>Pterygota</taxon>
        <taxon>Neoptera</taxon>
        <taxon>Endopterygota</taxon>
        <taxon>Hymenoptera</taxon>
        <taxon>Apocrita</taxon>
        <taxon>Ichneumonoidea</taxon>
        <taxon>Braconidae</taxon>
        <taxon>Microgastrinae</taxon>
        <taxon>Cotesia</taxon>
    </lineage>
</organism>